<protein>
    <recommendedName>
        <fullName evidence="2">Disease resistance R13L4/SHOC-2-like LRR domain-containing protein</fullName>
    </recommendedName>
</protein>
<evidence type="ECO:0000259" key="2">
    <source>
        <dbReference type="Pfam" id="PF23598"/>
    </source>
</evidence>
<organism evidence="3 4">
    <name type="scientific">Acorus calamus</name>
    <name type="common">Sweet flag</name>
    <dbReference type="NCBI Taxonomy" id="4465"/>
    <lineage>
        <taxon>Eukaryota</taxon>
        <taxon>Viridiplantae</taxon>
        <taxon>Streptophyta</taxon>
        <taxon>Embryophyta</taxon>
        <taxon>Tracheophyta</taxon>
        <taxon>Spermatophyta</taxon>
        <taxon>Magnoliopsida</taxon>
        <taxon>Liliopsida</taxon>
        <taxon>Acoraceae</taxon>
        <taxon>Acorus</taxon>
    </lineage>
</organism>
<dbReference type="AlphaFoldDB" id="A0AAV9ETU9"/>
<evidence type="ECO:0000313" key="4">
    <source>
        <dbReference type="Proteomes" id="UP001180020"/>
    </source>
</evidence>
<dbReference type="SUPFAM" id="SSF52058">
    <property type="entry name" value="L domain-like"/>
    <property type="match status" value="1"/>
</dbReference>
<comment type="caution">
    <text evidence="3">The sequence shown here is derived from an EMBL/GenBank/DDBJ whole genome shotgun (WGS) entry which is preliminary data.</text>
</comment>
<dbReference type="Pfam" id="PF23598">
    <property type="entry name" value="LRR_14"/>
    <property type="match status" value="1"/>
</dbReference>
<dbReference type="EMBL" id="JAUJYO010000005">
    <property type="protein sequence ID" value="KAK1316767.1"/>
    <property type="molecule type" value="Genomic_DNA"/>
</dbReference>
<dbReference type="PANTHER" id="PTHR47186">
    <property type="entry name" value="LEUCINE-RICH REPEAT-CONTAINING PROTEIN 57"/>
    <property type="match status" value="1"/>
</dbReference>
<name>A0AAV9ETU9_ACOCL</name>
<reference evidence="3" key="2">
    <citation type="submission" date="2023-06" db="EMBL/GenBank/DDBJ databases">
        <authorList>
            <person name="Ma L."/>
            <person name="Liu K.-W."/>
            <person name="Li Z."/>
            <person name="Hsiao Y.-Y."/>
            <person name="Qi Y."/>
            <person name="Fu T."/>
            <person name="Tang G."/>
            <person name="Zhang D."/>
            <person name="Sun W.-H."/>
            <person name="Liu D.-K."/>
            <person name="Li Y."/>
            <person name="Chen G.-Z."/>
            <person name="Liu X.-D."/>
            <person name="Liao X.-Y."/>
            <person name="Jiang Y.-T."/>
            <person name="Yu X."/>
            <person name="Hao Y."/>
            <person name="Huang J."/>
            <person name="Zhao X.-W."/>
            <person name="Ke S."/>
            <person name="Chen Y.-Y."/>
            <person name="Wu W.-L."/>
            <person name="Hsu J.-L."/>
            <person name="Lin Y.-F."/>
            <person name="Huang M.-D."/>
            <person name="Li C.-Y."/>
            <person name="Huang L."/>
            <person name="Wang Z.-W."/>
            <person name="Zhao X."/>
            <person name="Zhong W.-Y."/>
            <person name="Peng D.-H."/>
            <person name="Ahmad S."/>
            <person name="Lan S."/>
            <person name="Zhang J.-S."/>
            <person name="Tsai W.-C."/>
            <person name="Van De Peer Y."/>
            <person name="Liu Z.-J."/>
        </authorList>
    </citation>
    <scope>NUCLEOTIDE SEQUENCE</scope>
    <source>
        <strain evidence="3">CP</strain>
        <tissue evidence="3">Leaves</tissue>
    </source>
</reference>
<dbReference type="PANTHER" id="PTHR47186:SF3">
    <property type="entry name" value="OS09G0267800 PROTEIN"/>
    <property type="match status" value="1"/>
</dbReference>
<dbReference type="InterPro" id="IPR055414">
    <property type="entry name" value="LRR_R13L4/SHOC2-like"/>
</dbReference>
<sequence>MLEGLYRLRVIDLDLGSSPEKILPKSIGRMTLLRHLALDWGPSAITFPSSIGNLRSLQTLDLRGGCPVYLPSAIWNLEKLRHLKGQALYIDGQPRRDRHYDLQTLSGVRDPDGWNKNCRLARIVVLQVLK</sequence>
<gene>
    <name evidence="3" type="ORF">QJS10_CPA05g02130</name>
</gene>
<evidence type="ECO:0000256" key="1">
    <source>
        <dbReference type="ARBA" id="ARBA00022737"/>
    </source>
</evidence>
<dbReference type="Gene3D" id="3.80.10.10">
    <property type="entry name" value="Ribonuclease Inhibitor"/>
    <property type="match status" value="1"/>
</dbReference>
<dbReference type="InterPro" id="IPR032675">
    <property type="entry name" value="LRR_dom_sf"/>
</dbReference>
<keyword evidence="4" id="KW-1185">Reference proteome</keyword>
<accession>A0AAV9ETU9</accession>
<proteinExistence type="predicted"/>
<keyword evidence="1" id="KW-0677">Repeat</keyword>
<feature type="domain" description="Disease resistance R13L4/SHOC-2-like LRR" evidence="2">
    <location>
        <begin position="7"/>
        <end position="86"/>
    </location>
</feature>
<evidence type="ECO:0000313" key="3">
    <source>
        <dbReference type="EMBL" id="KAK1316767.1"/>
    </source>
</evidence>
<reference evidence="3" key="1">
    <citation type="journal article" date="2023" name="Nat. Commun.">
        <title>Diploid and tetraploid genomes of Acorus and the evolution of monocots.</title>
        <authorList>
            <person name="Ma L."/>
            <person name="Liu K.W."/>
            <person name="Li Z."/>
            <person name="Hsiao Y.Y."/>
            <person name="Qi Y."/>
            <person name="Fu T."/>
            <person name="Tang G.D."/>
            <person name="Zhang D."/>
            <person name="Sun W.H."/>
            <person name="Liu D.K."/>
            <person name="Li Y."/>
            <person name="Chen G.Z."/>
            <person name="Liu X.D."/>
            <person name="Liao X.Y."/>
            <person name="Jiang Y.T."/>
            <person name="Yu X."/>
            <person name="Hao Y."/>
            <person name="Huang J."/>
            <person name="Zhao X.W."/>
            <person name="Ke S."/>
            <person name="Chen Y.Y."/>
            <person name="Wu W.L."/>
            <person name="Hsu J.L."/>
            <person name="Lin Y.F."/>
            <person name="Huang M.D."/>
            <person name="Li C.Y."/>
            <person name="Huang L."/>
            <person name="Wang Z.W."/>
            <person name="Zhao X."/>
            <person name="Zhong W.Y."/>
            <person name="Peng D.H."/>
            <person name="Ahmad S."/>
            <person name="Lan S."/>
            <person name="Zhang J.S."/>
            <person name="Tsai W.C."/>
            <person name="Van de Peer Y."/>
            <person name="Liu Z.J."/>
        </authorList>
    </citation>
    <scope>NUCLEOTIDE SEQUENCE</scope>
    <source>
        <strain evidence="3">CP</strain>
    </source>
</reference>
<dbReference type="Proteomes" id="UP001180020">
    <property type="component" value="Unassembled WGS sequence"/>
</dbReference>